<comment type="similarity">
    <text evidence="1">Belongs to the archease family.</text>
</comment>
<evidence type="ECO:0000256" key="3">
    <source>
        <dbReference type="ARBA" id="ARBA00022723"/>
    </source>
</evidence>
<dbReference type="Proteomes" id="UP000295345">
    <property type="component" value="Unassembled WGS sequence"/>
</dbReference>
<protein>
    <submittedName>
        <fullName evidence="6">Archease</fullName>
    </submittedName>
</protein>
<evidence type="ECO:0000313" key="6">
    <source>
        <dbReference type="EMBL" id="TDC75064.1"/>
    </source>
</evidence>
<dbReference type="OrthoDB" id="3827441at2"/>
<evidence type="ECO:0000256" key="2">
    <source>
        <dbReference type="ARBA" id="ARBA00022694"/>
    </source>
</evidence>
<keyword evidence="3" id="KW-0479">Metal-binding</keyword>
<evidence type="ECO:0000259" key="5">
    <source>
        <dbReference type="Pfam" id="PF01951"/>
    </source>
</evidence>
<name>A0A4R4THB9_9ACTN</name>
<gene>
    <name evidence="6" type="ORF">E1283_13585</name>
</gene>
<dbReference type="AlphaFoldDB" id="A0A4R4THB9"/>
<dbReference type="InterPro" id="IPR036820">
    <property type="entry name" value="Archease_dom_sf"/>
</dbReference>
<evidence type="ECO:0000313" key="7">
    <source>
        <dbReference type="Proteomes" id="UP000295345"/>
    </source>
</evidence>
<dbReference type="RefSeq" id="WP_132818270.1">
    <property type="nucleotide sequence ID" value="NZ_SMKI01000121.1"/>
</dbReference>
<keyword evidence="7" id="KW-1185">Reference proteome</keyword>
<sequence>MATGGADTGGRGGHRGVPHTADLRVAAWGPTREECLSQAVRGVVEAFADPSTAGTPRWRHTEIHADADPDLLAALMDDIVYRLDTADEVPVGLELDPIPGGLRVGYRMADAHDLEPVGAAPKAVTLHDLRPVGYVLYAPPAYVPGATAFPTSPVSRDAAQLVT</sequence>
<dbReference type="GO" id="GO:0046872">
    <property type="term" value="F:metal ion binding"/>
    <property type="evidence" value="ECO:0007669"/>
    <property type="project" value="UniProtKB-KW"/>
</dbReference>
<comment type="caution">
    <text evidence="6">The sequence shown here is derived from an EMBL/GenBank/DDBJ whole genome shotgun (WGS) entry which is preliminary data.</text>
</comment>
<dbReference type="Pfam" id="PF01951">
    <property type="entry name" value="Archease"/>
    <property type="match status" value="1"/>
</dbReference>
<accession>A0A4R4THB9</accession>
<dbReference type="GO" id="GO:0008033">
    <property type="term" value="P:tRNA processing"/>
    <property type="evidence" value="ECO:0007669"/>
    <property type="project" value="UniProtKB-KW"/>
</dbReference>
<reference evidence="6 7" key="1">
    <citation type="submission" date="2019-03" db="EMBL/GenBank/DDBJ databases">
        <title>Draft genome sequences of novel Actinobacteria.</title>
        <authorList>
            <person name="Sahin N."/>
            <person name="Ay H."/>
            <person name="Saygin H."/>
        </authorList>
    </citation>
    <scope>NUCLEOTIDE SEQUENCE [LARGE SCALE GENOMIC DNA]</scope>
    <source>
        <strain evidence="6 7">DSM 41900</strain>
    </source>
</reference>
<organism evidence="6 7">
    <name type="scientific">Streptomyces hainanensis</name>
    <dbReference type="NCBI Taxonomy" id="402648"/>
    <lineage>
        <taxon>Bacteria</taxon>
        <taxon>Bacillati</taxon>
        <taxon>Actinomycetota</taxon>
        <taxon>Actinomycetes</taxon>
        <taxon>Kitasatosporales</taxon>
        <taxon>Streptomycetaceae</taxon>
        <taxon>Streptomyces</taxon>
    </lineage>
</organism>
<dbReference type="InterPro" id="IPR023572">
    <property type="entry name" value="Archease_dom"/>
</dbReference>
<dbReference type="SUPFAM" id="SSF69819">
    <property type="entry name" value="MTH1598-like"/>
    <property type="match status" value="1"/>
</dbReference>
<feature type="non-terminal residue" evidence="6">
    <location>
        <position position="163"/>
    </location>
</feature>
<keyword evidence="4" id="KW-0106">Calcium</keyword>
<dbReference type="EMBL" id="SMKI01000121">
    <property type="protein sequence ID" value="TDC75064.1"/>
    <property type="molecule type" value="Genomic_DNA"/>
</dbReference>
<evidence type="ECO:0000256" key="1">
    <source>
        <dbReference type="ARBA" id="ARBA00007963"/>
    </source>
</evidence>
<keyword evidence="2" id="KW-0819">tRNA processing</keyword>
<feature type="domain" description="Archease" evidence="5">
    <location>
        <begin position="17"/>
        <end position="130"/>
    </location>
</feature>
<evidence type="ECO:0000256" key="4">
    <source>
        <dbReference type="ARBA" id="ARBA00022837"/>
    </source>
</evidence>
<dbReference type="Gene3D" id="3.55.10.10">
    <property type="entry name" value="Archease domain"/>
    <property type="match status" value="1"/>
</dbReference>
<proteinExistence type="inferred from homology"/>